<dbReference type="EMBL" id="CP130144">
    <property type="protein sequence ID" value="WNZ43253.1"/>
    <property type="molecule type" value="Genomic_DNA"/>
</dbReference>
<organism evidence="2">
    <name type="scientific">Leptolyngbya boryana CZ1</name>
    <dbReference type="NCBI Taxonomy" id="3060204"/>
    <lineage>
        <taxon>Bacteria</taxon>
        <taxon>Bacillati</taxon>
        <taxon>Cyanobacteriota</taxon>
        <taxon>Cyanophyceae</taxon>
        <taxon>Leptolyngbyales</taxon>
        <taxon>Leptolyngbyaceae</taxon>
        <taxon>Leptolyngbya group</taxon>
        <taxon>Leptolyngbya</taxon>
    </lineage>
</organism>
<evidence type="ECO:0000313" key="2">
    <source>
        <dbReference type="EMBL" id="WNZ43253.1"/>
    </source>
</evidence>
<keyword evidence="1" id="KW-0812">Transmembrane</keyword>
<dbReference type="AlphaFoldDB" id="A0AA97AKE1"/>
<feature type="transmembrane region" description="Helical" evidence="1">
    <location>
        <begin position="86"/>
        <end position="108"/>
    </location>
</feature>
<sequence length="165" mass="18912">MNHETLVKTINLIIAPVVMITTCGIILNGIIARYTWLSDRIRSIHEEQLSLLELDLTQHQAKAEKLHHLDHLLPNLLKHHHQVHHVLVLVYLAILVFMLDMLVIAFAIANNSEWLQQIVVIVFLLGISVLLLGMALIADELRSSHQLIQLEVHHQCQSCKINFRK</sequence>
<keyword evidence="1" id="KW-0472">Membrane</keyword>
<keyword evidence="1" id="KW-1133">Transmembrane helix</keyword>
<dbReference type="Pfam" id="PF11026">
    <property type="entry name" value="DUF2721"/>
    <property type="match status" value="1"/>
</dbReference>
<protein>
    <submittedName>
        <fullName evidence="2">DUF2721 domain-containing protein</fullName>
    </submittedName>
</protein>
<evidence type="ECO:0000256" key="1">
    <source>
        <dbReference type="SAM" id="Phobius"/>
    </source>
</evidence>
<reference evidence="2" key="2">
    <citation type="submission" date="2023-07" db="EMBL/GenBank/DDBJ databases">
        <authorList>
            <person name="Bai X.-H."/>
            <person name="Wang H.-H."/>
            <person name="Wang J."/>
            <person name="Ma M.-Y."/>
            <person name="Hu H.-H."/>
            <person name="Song Z.-L."/>
            <person name="Ma H.-G."/>
            <person name="Fan Y."/>
            <person name="Du C.-Y."/>
            <person name="Xu J.-C."/>
        </authorList>
    </citation>
    <scope>NUCLEOTIDE SEQUENCE</scope>
    <source>
        <strain evidence="2">CZ1</strain>
    </source>
</reference>
<accession>A0AA97AKE1</accession>
<reference evidence="2" key="1">
    <citation type="journal article" date="2023" name="Plants (Basel)">
        <title>Genomic Analysis of Leptolyngbya boryana CZ1 Reveals Efficient Carbon Fixation Modules.</title>
        <authorList>
            <person name="Bai X."/>
            <person name="Wang H."/>
            <person name="Cheng W."/>
            <person name="Wang J."/>
            <person name="Ma M."/>
            <person name="Hu H."/>
            <person name="Song Z."/>
            <person name="Ma H."/>
            <person name="Fan Y."/>
            <person name="Du C."/>
            <person name="Xu J."/>
        </authorList>
    </citation>
    <scope>NUCLEOTIDE SEQUENCE</scope>
    <source>
        <strain evidence="2">CZ1</strain>
    </source>
</reference>
<feature type="transmembrane region" description="Helical" evidence="1">
    <location>
        <begin position="114"/>
        <end position="138"/>
    </location>
</feature>
<dbReference type="RefSeq" id="WP_190650024.1">
    <property type="nucleotide sequence ID" value="NZ_CP130144.1"/>
</dbReference>
<name>A0AA97AKE1_LEPBY</name>
<dbReference type="InterPro" id="IPR021279">
    <property type="entry name" value="DUF2721"/>
</dbReference>
<feature type="transmembrane region" description="Helical" evidence="1">
    <location>
        <begin position="12"/>
        <end position="32"/>
    </location>
</feature>
<gene>
    <name evidence="2" type="ORF">Q2T42_15460</name>
</gene>
<proteinExistence type="predicted"/>